<dbReference type="PANTHER" id="PTHR46497:SF1">
    <property type="entry name" value="THIOREDOXIN DOMAIN-CONTAINING PROTEIN 11"/>
    <property type="match status" value="1"/>
</dbReference>
<organism evidence="3 4">
    <name type="scientific">Rhamnusium bicolor</name>
    <dbReference type="NCBI Taxonomy" id="1586634"/>
    <lineage>
        <taxon>Eukaryota</taxon>
        <taxon>Metazoa</taxon>
        <taxon>Ecdysozoa</taxon>
        <taxon>Arthropoda</taxon>
        <taxon>Hexapoda</taxon>
        <taxon>Insecta</taxon>
        <taxon>Pterygota</taxon>
        <taxon>Neoptera</taxon>
        <taxon>Endopterygota</taxon>
        <taxon>Coleoptera</taxon>
        <taxon>Polyphaga</taxon>
        <taxon>Cucujiformia</taxon>
        <taxon>Chrysomeloidea</taxon>
        <taxon>Cerambycidae</taxon>
        <taxon>Lepturinae</taxon>
        <taxon>Rhagiini</taxon>
        <taxon>Rhamnusium</taxon>
    </lineage>
</organism>
<evidence type="ECO:0000256" key="1">
    <source>
        <dbReference type="SAM" id="MobiDB-lite"/>
    </source>
</evidence>
<gene>
    <name evidence="3" type="ORF">NQ314_004345</name>
</gene>
<reference evidence="3" key="1">
    <citation type="journal article" date="2023" name="Insect Mol. Biol.">
        <title>Genome sequencing provides insights into the evolution of gene families encoding plant cell wall-degrading enzymes in longhorned beetles.</title>
        <authorList>
            <person name="Shin N.R."/>
            <person name="Okamura Y."/>
            <person name="Kirsch R."/>
            <person name="Pauchet Y."/>
        </authorList>
    </citation>
    <scope>NUCLEOTIDE SEQUENCE</scope>
    <source>
        <strain evidence="3">RBIC_L_NR</strain>
    </source>
</reference>
<feature type="domain" description="Thioredoxin" evidence="2">
    <location>
        <begin position="585"/>
        <end position="666"/>
    </location>
</feature>
<accession>A0AAV8ZJL9</accession>
<keyword evidence="4" id="KW-1185">Reference proteome</keyword>
<evidence type="ECO:0000259" key="2">
    <source>
        <dbReference type="Pfam" id="PF00085"/>
    </source>
</evidence>
<comment type="caution">
    <text evidence="3">The sequence shown here is derived from an EMBL/GenBank/DDBJ whole genome shotgun (WGS) entry which is preliminary data.</text>
</comment>
<dbReference type="InterPro" id="IPR036249">
    <property type="entry name" value="Thioredoxin-like_sf"/>
</dbReference>
<dbReference type="Gene3D" id="3.40.30.10">
    <property type="entry name" value="Glutaredoxin"/>
    <property type="match status" value="2"/>
</dbReference>
<evidence type="ECO:0000313" key="3">
    <source>
        <dbReference type="EMBL" id="KAJ8965120.1"/>
    </source>
</evidence>
<dbReference type="SUPFAM" id="SSF52833">
    <property type="entry name" value="Thioredoxin-like"/>
    <property type="match status" value="2"/>
</dbReference>
<name>A0AAV8ZJL9_9CUCU</name>
<dbReference type="InterPro" id="IPR013766">
    <property type="entry name" value="Thioredoxin_domain"/>
</dbReference>
<dbReference type="InterPro" id="IPR052792">
    <property type="entry name" value="Thioredoxin_dom-contain_11"/>
</dbReference>
<dbReference type="PANTHER" id="PTHR46497">
    <property type="entry name" value="THIOREDOXIN DOMAIN-CONTAINING PROTEIN 11"/>
    <property type="match status" value="1"/>
</dbReference>
<dbReference type="Pfam" id="PF00085">
    <property type="entry name" value="Thioredoxin"/>
    <property type="match status" value="1"/>
</dbReference>
<protein>
    <recommendedName>
        <fullName evidence="2">Thioredoxin domain-containing protein</fullName>
    </recommendedName>
</protein>
<sequence>MSLSNILAKEANTLPENSHDIDENNDINEPISNCSSEGENNEAPTQLIDFQEINDNEIPTFVTRMLNLCRELTIFCLIMITYAALTKDPPKISKAPAAYPFFPKDSIVTDWYRGQISKAIEHARSFDVAFVMFYAPWDAESQAARKEFETAARYMQEYITFAAVNCWQPKSECRNQYSKVYKWPVLIAYPSHGRGVQYNGPINAPHIIRFLQKLCNPILRLSNEKPMVFEDAYIIVKLNTSPGSIDFAVLYTTALKYLEKDPLQSISFYVHPQPVSEPSLHLHLWNETLIYPTVDRNWRPDEILQWIYESFHQVTTWIMPSGSKASSCRTAYKMGLPLFCSHQRIHCMLRQIITIWPQDNFSFESENMGQYLSCDQKTNQKDCNLLDNKISYFCNDLKGCIEFAPITVEDVEKVCEKNVMQVYKTSMLTGDSDPKSPANLLKLSQREKCRLFLTAQKLQPAIFEKQANNEKKDFNISGLACRSNKSLTLIAMDSLLYYHFAEKLGVDLSENVDKSAVVIINEKMESHYILKSPVNSITVREFIQNFTKNQLPRSLDSTSTLMMKDTQNFVPKNKIRDRTKIFIEELDTNSFLPTILQEKAIIVFYYSKQCSFCNGISYTLLTAAKKLSHVENLLFTRIDGDVNNLPWEYTMDSYPTILFFPANGKSESRVFPSNIPITVPNVVGFILTNLDSTIKLHAMWSICNQTKFKEERSLCFSTIQAETLTLIDQTLRDWRKSNKRQKQVLLHKLKQLRQLHLLFAHSPQKHQLTQSYFKKLNSKLSHSKDYHHSENGSCKDEL</sequence>
<dbReference type="AlphaFoldDB" id="A0AAV8ZJL9"/>
<dbReference type="Proteomes" id="UP001162156">
    <property type="component" value="Unassembled WGS sequence"/>
</dbReference>
<proteinExistence type="predicted"/>
<feature type="region of interest" description="Disordered" evidence="1">
    <location>
        <begin position="14"/>
        <end position="42"/>
    </location>
</feature>
<feature type="compositionally biased region" description="Polar residues" evidence="1">
    <location>
        <begin position="30"/>
        <end position="42"/>
    </location>
</feature>
<evidence type="ECO:0000313" key="4">
    <source>
        <dbReference type="Proteomes" id="UP001162156"/>
    </source>
</evidence>
<dbReference type="EMBL" id="JANEYF010001277">
    <property type="protein sequence ID" value="KAJ8965120.1"/>
    <property type="molecule type" value="Genomic_DNA"/>
</dbReference>